<evidence type="ECO:0000259" key="10">
    <source>
        <dbReference type="PROSITE" id="PS50162"/>
    </source>
</evidence>
<evidence type="ECO:0000256" key="4">
    <source>
        <dbReference type="ARBA" id="ARBA00022763"/>
    </source>
</evidence>
<dbReference type="GO" id="GO:0005524">
    <property type="term" value="F:ATP binding"/>
    <property type="evidence" value="ECO:0007669"/>
    <property type="project" value="UniProtKB-KW"/>
</dbReference>
<comment type="subcellular location">
    <subcellularLocation>
        <location evidence="1">Nucleus</location>
    </subcellularLocation>
</comment>
<dbReference type="Pfam" id="PF26169">
    <property type="entry name" value="HHH_XRCC3_RpoA"/>
    <property type="match status" value="1"/>
</dbReference>
<dbReference type="OrthoDB" id="1861185at2759"/>
<keyword evidence="3" id="KW-0547">Nucleotide-binding</keyword>
<dbReference type="GO" id="GO:0090656">
    <property type="term" value="P:t-circle formation"/>
    <property type="evidence" value="ECO:0007669"/>
    <property type="project" value="TreeGrafter"/>
</dbReference>
<dbReference type="AlphaFoldDB" id="A0A2G8LRK6"/>
<dbReference type="Pfam" id="PF08423">
    <property type="entry name" value="Rad51"/>
    <property type="match status" value="1"/>
</dbReference>
<dbReference type="GO" id="GO:0033065">
    <property type="term" value="C:Rad51C-XRCC3 complex"/>
    <property type="evidence" value="ECO:0007669"/>
    <property type="project" value="TreeGrafter"/>
</dbReference>
<dbReference type="CDD" id="cd19491">
    <property type="entry name" value="XRCC3"/>
    <property type="match status" value="1"/>
</dbReference>
<proteinExistence type="inferred from homology"/>
<dbReference type="InterPro" id="IPR047348">
    <property type="entry name" value="XRCC3-like_C"/>
</dbReference>
<dbReference type="PANTHER" id="PTHR46487:SF1">
    <property type="entry name" value="DNA REPAIR PROTEIN XRCC3"/>
    <property type="match status" value="1"/>
</dbReference>
<dbReference type="STRING" id="307972.A0A2G8LRK6"/>
<dbReference type="GO" id="GO:0045003">
    <property type="term" value="P:double-strand break repair via synthesis-dependent strand annealing"/>
    <property type="evidence" value="ECO:0007669"/>
    <property type="project" value="TreeGrafter"/>
</dbReference>
<dbReference type="GO" id="GO:0000722">
    <property type="term" value="P:telomere maintenance via recombination"/>
    <property type="evidence" value="ECO:0007669"/>
    <property type="project" value="TreeGrafter"/>
</dbReference>
<evidence type="ECO:0000256" key="6">
    <source>
        <dbReference type="ARBA" id="ARBA00023125"/>
    </source>
</evidence>
<evidence type="ECO:0000313" key="12">
    <source>
        <dbReference type="Proteomes" id="UP000230750"/>
    </source>
</evidence>
<keyword evidence="6" id="KW-0238">DNA-binding</keyword>
<organism evidence="11 12">
    <name type="scientific">Stichopus japonicus</name>
    <name type="common">Sea cucumber</name>
    <dbReference type="NCBI Taxonomy" id="307972"/>
    <lineage>
        <taxon>Eukaryota</taxon>
        <taxon>Metazoa</taxon>
        <taxon>Echinodermata</taxon>
        <taxon>Eleutherozoa</taxon>
        <taxon>Echinozoa</taxon>
        <taxon>Holothuroidea</taxon>
        <taxon>Aspidochirotacea</taxon>
        <taxon>Aspidochirotida</taxon>
        <taxon>Stichopodidae</taxon>
        <taxon>Apostichopus</taxon>
    </lineage>
</organism>
<keyword evidence="9" id="KW-0539">Nucleus</keyword>
<evidence type="ECO:0000313" key="11">
    <source>
        <dbReference type="EMBL" id="PIK62893.1"/>
    </source>
</evidence>
<dbReference type="EMBL" id="MRZV01000003">
    <property type="protein sequence ID" value="PIK62893.1"/>
    <property type="molecule type" value="Genomic_DNA"/>
</dbReference>
<dbReference type="Gene3D" id="3.40.50.300">
    <property type="entry name" value="P-loop containing nucleotide triphosphate hydrolases"/>
    <property type="match status" value="1"/>
</dbReference>
<dbReference type="PROSITE" id="PS50162">
    <property type="entry name" value="RECA_2"/>
    <property type="match status" value="1"/>
</dbReference>
<protein>
    <submittedName>
        <fullName evidence="11">Putative DNA repair protein</fullName>
    </submittedName>
</protein>
<dbReference type="InterPro" id="IPR027417">
    <property type="entry name" value="P-loop_NTPase"/>
</dbReference>
<name>A0A2G8LRK6_STIJA</name>
<dbReference type="GO" id="GO:0000400">
    <property type="term" value="F:four-way junction DNA binding"/>
    <property type="evidence" value="ECO:0007669"/>
    <property type="project" value="TreeGrafter"/>
</dbReference>
<comment type="caution">
    <text evidence="11">The sequence shown here is derived from an EMBL/GenBank/DDBJ whole genome shotgun (WGS) entry which is preliminary data.</text>
</comment>
<evidence type="ECO:0000256" key="1">
    <source>
        <dbReference type="ARBA" id="ARBA00004123"/>
    </source>
</evidence>
<dbReference type="Proteomes" id="UP000230750">
    <property type="component" value="Unassembled WGS sequence"/>
</dbReference>
<evidence type="ECO:0000256" key="8">
    <source>
        <dbReference type="ARBA" id="ARBA00023204"/>
    </source>
</evidence>
<dbReference type="InterPro" id="IPR020588">
    <property type="entry name" value="RecA_ATP-bd"/>
</dbReference>
<sequence>MNFDKPSLSRSRELPFCDVNEAASQVVVMDELDLNPRILTALCKAGLKTYEDVLNLSTADIARSTKLTQSDSVTLKLAVSEKVYRQPKLTAMDIKNGNCPSMFSRKSLSLGCPILDEIFRGGILSQGITEVTGESAAGKTQLCLQLCLMAQLPLEDGGLNGGAVYVCTEDVFPSKRLQQLIKSFPAQHKTERTKQLALGENIYVEHVAEKEQLEHCINHRIPILLERGLVKLLVVDSVAALFRSEFELSEAFQRAKSLQKFGAQLHELASRYNIPVVCVNQVTANMRALLPSDDPFIPALGLTWSNQVQTRLMLKRLPYKLPPSSECNPSCEIPVRSMEVIFSPYLPKDTIYFVVEGDGIRGLR</sequence>
<evidence type="ECO:0000256" key="2">
    <source>
        <dbReference type="ARBA" id="ARBA00007095"/>
    </source>
</evidence>
<dbReference type="InterPro" id="IPR013632">
    <property type="entry name" value="Rad51_C"/>
</dbReference>
<evidence type="ECO:0000256" key="5">
    <source>
        <dbReference type="ARBA" id="ARBA00022840"/>
    </source>
</evidence>
<gene>
    <name evidence="11" type="ORF">BSL78_00128</name>
</gene>
<keyword evidence="12" id="KW-1185">Reference proteome</keyword>
<reference evidence="11 12" key="1">
    <citation type="journal article" date="2017" name="PLoS Biol.">
        <title>The sea cucumber genome provides insights into morphological evolution and visceral regeneration.</title>
        <authorList>
            <person name="Zhang X."/>
            <person name="Sun L."/>
            <person name="Yuan J."/>
            <person name="Sun Y."/>
            <person name="Gao Y."/>
            <person name="Zhang L."/>
            <person name="Li S."/>
            <person name="Dai H."/>
            <person name="Hamel J.F."/>
            <person name="Liu C."/>
            <person name="Yu Y."/>
            <person name="Liu S."/>
            <person name="Lin W."/>
            <person name="Guo K."/>
            <person name="Jin S."/>
            <person name="Xu P."/>
            <person name="Storey K.B."/>
            <person name="Huan P."/>
            <person name="Zhang T."/>
            <person name="Zhou Y."/>
            <person name="Zhang J."/>
            <person name="Lin C."/>
            <person name="Li X."/>
            <person name="Xing L."/>
            <person name="Huo D."/>
            <person name="Sun M."/>
            <person name="Wang L."/>
            <person name="Mercier A."/>
            <person name="Li F."/>
            <person name="Yang H."/>
            <person name="Xiang J."/>
        </authorList>
    </citation>
    <scope>NUCLEOTIDE SEQUENCE [LARGE SCALE GENOMIC DNA]</scope>
    <source>
        <strain evidence="11">Shaxun</strain>
        <tissue evidence="11">Muscle</tissue>
    </source>
</reference>
<dbReference type="PANTHER" id="PTHR46487">
    <property type="entry name" value="DNA REPAIR PROTEIN XRCC3"/>
    <property type="match status" value="1"/>
</dbReference>
<comment type="similarity">
    <text evidence="2">Belongs to the RecA family. RAD51 subfamily.</text>
</comment>
<evidence type="ECO:0000256" key="3">
    <source>
        <dbReference type="ARBA" id="ARBA00022741"/>
    </source>
</evidence>
<feature type="domain" description="RecA family profile 1" evidence="10">
    <location>
        <begin position="104"/>
        <end position="282"/>
    </location>
</feature>
<keyword evidence="8" id="KW-0234">DNA repair</keyword>
<dbReference type="PIRSF" id="PIRSF005856">
    <property type="entry name" value="Rad51"/>
    <property type="match status" value="1"/>
</dbReference>
<evidence type="ECO:0000256" key="9">
    <source>
        <dbReference type="ARBA" id="ARBA00023242"/>
    </source>
</evidence>
<keyword evidence="5" id="KW-0067">ATP-binding</keyword>
<keyword evidence="4" id="KW-0227">DNA damage</keyword>
<dbReference type="SUPFAM" id="SSF52540">
    <property type="entry name" value="P-loop containing nucleoside triphosphate hydrolases"/>
    <property type="match status" value="1"/>
</dbReference>
<dbReference type="GO" id="GO:0071140">
    <property type="term" value="P:resolution of mitotic recombination intermediates"/>
    <property type="evidence" value="ECO:0007669"/>
    <property type="project" value="TreeGrafter"/>
</dbReference>
<dbReference type="GO" id="GO:0140664">
    <property type="term" value="F:ATP-dependent DNA damage sensor activity"/>
    <property type="evidence" value="ECO:0007669"/>
    <property type="project" value="InterPro"/>
</dbReference>
<dbReference type="GO" id="GO:0005657">
    <property type="term" value="C:replication fork"/>
    <property type="evidence" value="ECO:0007669"/>
    <property type="project" value="TreeGrafter"/>
</dbReference>
<accession>A0A2G8LRK6</accession>
<dbReference type="InterPro" id="IPR016467">
    <property type="entry name" value="DNA_recomb/repair_RecA-like"/>
</dbReference>
<evidence type="ECO:0000256" key="7">
    <source>
        <dbReference type="ARBA" id="ARBA00023172"/>
    </source>
</evidence>
<dbReference type="InterPro" id="IPR058766">
    <property type="entry name" value="HHH_XRCC3_RAD51B"/>
</dbReference>
<keyword evidence="7" id="KW-0233">DNA recombination</keyword>